<dbReference type="InterPro" id="IPR004875">
    <property type="entry name" value="DDE_SF_endonuclease_dom"/>
</dbReference>
<dbReference type="Pfam" id="PF04218">
    <property type="entry name" value="CENP-B_N"/>
    <property type="match status" value="1"/>
</dbReference>
<dbReference type="Gene3D" id="3.30.420.10">
    <property type="entry name" value="Ribonuclease H-like superfamily/Ribonuclease H"/>
    <property type="match status" value="1"/>
</dbReference>
<dbReference type="Gene3D" id="1.10.10.60">
    <property type="entry name" value="Homeodomain-like"/>
    <property type="match status" value="1"/>
</dbReference>
<gene>
    <name evidence="5" type="ORF">RCL2_002354500</name>
    <name evidence="4" type="ORF">RclHR1_06540016</name>
</gene>
<dbReference type="InterPro" id="IPR007889">
    <property type="entry name" value="HTH_Psq"/>
</dbReference>
<dbReference type="Proteomes" id="UP000247702">
    <property type="component" value="Unassembled WGS sequence"/>
</dbReference>
<accession>A0A2Z6RSQ3</accession>
<evidence type="ECO:0000256" key="1">
    <source>
        <dbReference type="SAM" id="MobiDB-lite"/>
    </source>
</evidence>
<dbReference type="Proteomes" id="UP000615446">
    <property type="component" value="Unassembled WGS sequence"/>
</dbReference>
<evidence type="ECO:0000259" key="3">
    <source>
        <dbReference type="Pfam" id="PF04218"/>
    </source>
</evidence>
<dbReference type="SUPFAM" id="SSF46689">
    <property type="entry name" value="Homeodomain-like"/>
    <property type="match status" value="1"/>
</dbReference>
<evidence type="ECO:0000259" key="2">
    <source>
        <dbReference type="Pfam" id="PF03184"/>
    </source>
</evidence>
<dbReference type="Pfam" id="PF03184">
    <property type="entry name" value="DDE_1"/>
    <property type="match status" value="1"/>
</dbReference>
<evidence type="ECO:0000313" key="5">
    <source>
        <dbReference type="EMBL" id="GES96945.1"/>
    </source>
</evidence>
<feature type="region of interest" description="Disordered" evidence="1">
    <location>
        <begin position="1"/>
        <end position="20"/>
    </location>
</feature>
<dbReference type="EMBL" id="BEXD01004042">
    <property type="protein sequence ID" value="GBC05996.1"/>
    <property type="molecule type" value="Genomic_DNA"/>
</dbReference>
<dbReference type="STRING" id="94130.A0A2Z6RSQ3"/>
<feature type="domain" description="DDE-1" evidence="2">
    <location>
        <begin position="175"/>
        <end position="338"/>
    </location>
</feature>
<comment type="caution">
    <text evidence="4">The sequence shown here is derived from an EMBL/GenBank/DDBJ whole genome shotgun (WGS) entry which is preliminary data.</text>
</comment>
<evidence type="ECO:0000313" key="6">
    <source>
        <dbReference type="Proteomes" id="UP000247702"/>
    </source>
</evidence>
<dbReference type="GO" id="GO:0003677">
    <property type="term" value="F:DNA binding"/>
    <property type="evidence" value="ECO:0007669"/>
    <property type="project" value="InterPro"/>
</dbReference>
<dbReference type="InterPro" id="IPR050863">
    <property type="entry name" value="CenT-Element_Derived"/>
</dbReference>
<proteinExistence type="predicted"/>
<keyword evidence="6" id="KW-1185">Reference proteome</keyword>
<reference evidence="4 6" key="1">
    <citation type="submission" date="2017-11" db="EMBL/GenBank/DDBJ databases">
        <title>The genome of Rhizophagus clarus HR1 reveals common genetic basis of auxotrophy among arbuscular mycorrhizal fungi.</title>
        <authorList>
            <person name="Kobayashi Y."/>
        </authorList>
    </citation>
    <scope>NUCLEOTIDE SEQUENCE [LARGE SCALE GENOMIC DNA]</scope>
    <source>
        <strain evidence="4 6">HR1</strain>
    </source>
</reference>
<dbReference type="PANTHER" id="PTHR19303:SF73">
    <property type="entry name" value="PROTEIN PDC2"/>
    <property type="match status" value="1"/>
</dbReference>
<dbReference type="AlphaFoldDB" id="A0A2Z6RSQ3"/>
<sequence>MGKVNRKHFNNNNSQKKKRKTLTFNQKKELCEKHRDQNLSGVQLAKEYEISDSAVSDILKKSEHWLSINSTLPSADRFREKTCNYPQIEEVLSIWVDQQISRDLTLSGPIIQEKQRKAGSAPISEIPQMKAELQEIFQEYELRDIWNCDETALFWHLLPCKTIAHSPVVGKKHPKERVSILAACNASGDEKLPLLFIHKYETPRVLKGIEKISLPVWYYWNSKAWMQRSIFKHFLERLNRERRHIILLMDNAKCHDCDNISIKIHFLPPNTTSHLQPLDQGIIYSLKAQYHKLLCKNRIRAYDLYDDYDQIPPPVDILDSINLIAEAWKIVTKKTIINSCAKVGILSDDEPNTSDSNDSEVEDDIENLQLLINELPITIL</sequence>
<evidence type="ECO:0000313" key="4">
    <source>
        <dbReference type="EMBL" id="GBC05996.1"/>
    </source>
</evidence>
<dbReference type="InterPro" id="IPR009057">
    <property type="entry name" value="Homeodomain-like_sf"/>
</dbReference>
<dbReference type="GO" id="GO:0005634">
    <property type="term" value="C:nucleus"/>
    <property type="evidence" value="ECO:0007669"/>
    <property type="project" value="TreeGrafter"/>
</dbReference>
<name>A0A2Z6RSQ3_9GLOM</name>
<reference evidence="5" key="2">
    <citation type="submission" date="2019-10" db="EMBL/GenBank/DDBJ databases">
        <title>Conservation and host-specific expression of non-tandemly repeated heterogenous ribosome RNA gene in arbuscular mycorrhizal fungi.</title>
        <authorList>
            <person name="Maeda T."/>
            <person name="Kobayashi Y."/>
            <person name="Nakagawa T."/>
            <person name="Ezawa T."/>
            <person name="Yamaguchi K."/>
            <person name="Bino T."/>
            <person name="Nishimoto Y."/>
            <person name="Shigenobu S."/>
            <person name="Kawaguchi M."/>
        </authorList>
    </citation>
    <scope>NUCLEOTIDE SEQUENCE</scope>
    <source>
        <strain evidence="5">HR1</strain>
    </source>
</reference>
<protein>
    <submittedName>
        <fullName evidence="5">CENP-B homolog protein 2-like</fullName>
    </submittedName>
</protein>
<dbReference type="PANTHER" id="PTHR19303">
    <property type="entry name" value="TRANSPOSON"/>
    <property type="match status" value="1"/>
</dbReference>
<dbReference type="EMBL" id="BLAL01000254">
    <property type="protein sequence ID" value="GES96945.1"/>
    <property type="molecule type" value="Genomic_DNA"/>
</dbReference>
<feature type="domain" description="HTH psq-type" evidence="3">
    <location>
        <begin position="16"/>
        <end position="64"/>
    </location>
</feature>
<organism evidence="4 6">
    <name type="scientific">Rhizophagus clarus</name>
    <dbReference type="NCBI Taxonomy" id="94130"/>
    <lineage>
        <taxon>Eukaryota</taxon>
        <taxon>Fungi</taxon>
        <taxon>Fungi incertae sedis</taxon>
        <taxon>Mucoromycota</taxon>
        <taxon>Glomeromycotina</taxon>
        <taxon>Glomeromycetes</taxon>
        <taxon>Glomerales</taxon>
        <taxon>Glomeraceae</taxon>
        <taxon>Rhizophagus</taxon>
    </lineage>
</organism>
<dbReference type="OrthoDB" id="2434532at2759"/>
<dbReference type="InterPro" id="IPR036397">
    <property type="entry name" value="RNaseH_sf"/>
</dbReference>